<proteinExistence type="predicted"/>
<accession>A0A644X7J9</accession>
<evidence type="ECO:0000313" key="2">
    <source>
        <dbReference type="EMBL" id="MPM12156.1"/>
    </source>
</evidence>
<organism evidence="2">
    <name type="scientific">bioreactor metagenome</name>
    <dbReference type="NCBI Taxonomy" id="1076179"/>
    <lineage>
        <taxon>unclassified sequences</taxon>
        <taxon>metagenomes</taxon>
        <taxon>ecological metagenomes</taxon>
    </lineage>
</organism>
<evidence type="ECO:0000256" key="1">
    <source>
        <dbReference type="SAM" id="MobiDB-lite"/>
    </source>
</evidence>
<feature type="compositionally biased region" description="Polar residues" evidence="1">
    <location>
        <begin position="196"/>
        <end position="205"/>
    </location>
</feature>
<protein>
    <recommendedName>
        <fullName evidence="3">CRISPR-associated protein Csb3</fullName>
    </recommendedName>
</protein>
<comment type="caution">
    <text evidence="2">The sequence shown here is derived from an EMBL/GenBank/DDBJ whole genome shotgun (WGS) entry which is preliminary data.</text>
</comment>
<name>A0A644X7J9_9ZZZZ</name>
<evidence type="ECO:0008006" key="3">
    <source>
        <dbReference type="Google" id="ProtNLM"/>
    </source>
</evidence>
<dbReference type="EMBL" id="VSSQ01001929">
    <property type="protein sequence ID" value="MPM12156.1"/>
    <property type="molecule type" value="Genomic_DNA"/>
</dbReference>
<feature type="region of interest" description="Disordered" evidence="1">
    <location>
        <begin position="184"/>
        <end position="208"/>
    </location>
</feature>
<sequence>MKITLGGSPEVALWHFAMYGLGLILADQGARHVRGWWADEADARPCVSWSGQMDAAAAVRAHARTHSAPGSWVQLTVPHEGTVTGLFSPRIKPARSEESWDALEKARTQALDSPSLSHLDRLLIGALGEPAHWLCSGKENQPDRGATRWEMKTRNRGEEFVRHRLAPLARIVAERSDDQIRTGLAGASSDDELGKNSPSSRTATGLANPGPVDNAVAWCALWGIGLVPLVPQAARMSQTAGSWPRNKVHPRTMALPVFTRPTSLDMWRMTLASKDFDTAAFLDPSAATTTGSRARLREHGVAGIVRFPVRVGGSSSAPERMAQFGQIDSLASG</sequence>
<dbReference type="AlphaFoldDB" id="A0A644X7J9"/>
<reference evidence="2" key="1">
    <citation type="submission" date="2019-08" db="EMBL/GenBank/DDBJ databases">
        <authorList>
            <person name="Kucharzyk K."/>
            <person name="Murdoch R.W."/>
            <person name="Higgins S."/>
            <person name="Loffler F."/>
        </authorList>
    </citation>
    <scope>NUCLEOTIDE SEQUENCE</scope>
</reference>
<gene>
    <name evidence="2" type="ORF">SDC9_58508</name>
</gene>